<name>A0A0B7C172_9EUPU</name>
<dbReference type="EMBL" id="HACG01052353">
    <property type="protein sequence ID" value="CEK99224.1"/>
    <property type="molecule type" value="Transcribed_RNA"/>
</dbReference>
<dbReference type="AlphaFoldDB" id="A0A0B7C172"/>
<protein>
    <submittedName>
        <fullName evidence="1">Uncharacterized protein</fullName>
    </submittedName>
</protein>
<feature type="non-terminal residue" evidence="1">
    <location>
        <position position="1"/>
    </location>
</feature>
<organism evidence="1">
    <name type="scientific">Arion vulgaris</name>
    <dbReference type="NCBI Taxonomy" id="1028688"/>
    <lineage>
        <taxon>Eukaryota</taxon>
        <taxon>Metazoa</taxon>
        <taxon>Spiralia</taxon>
        <taxon>Lophotrochozoa</taxon>
        <taxon>Mollusca</taxon>
        <taxon>Gastropoda</taxon>
        <taxon>Heterobranchia</taxon>
        <taxon>Euthyneura</taxon>
        <taxon>Panpulmonata</taxon>
        <taxon>Eupulmonata</taxon>
        <taxon>Stylommatophora</taxon>
        <taxon>Helicina</taxon>
        <taxon>Arionoidea</taxon>
        <taxon>Arionidae</taxon>
        <taxon>Arion</taxon>
    </lineage>
</organism>
<evidence type="ECO:0000313" key="1">
    <source>
        <dbReference type="EMBL" id="CEK99224.1"/>
    </source>
</evidence>
<sequence>GNIRAVGIQFIFSVKTVFFICESQSAFLRKKEHDHYTLSASYKRQLREVVLVISSIISDKLTQKQAL</sequence>
<gene>
    <name evidence="1" type="primary">ORF220744</name>
</gene>
<accession>A0A0B7C172</accession>
<proteinExistence type="predicted"/>
<reference evidence="1" key="1">
    <citation type="submission" date="2014-12" db="EMBL/GenBank/DDBJ databases">
        <title>Insight into the proteome of Arion vulgaris.</title>
        <authorList>
            <person name="Aradska J."/>
            <person name="Bulat T."/>
            <person name="Smidak R."/>
            <person name="Sarate P."/>
            <person name="Gangsoo J."/>
            <person name="Sialana F."/>
            <person name="Bilban M."/>
            <person name="Lubec G."/>
        </authorList>
    </citation>
    <scope>NUCLEOTIDE SEQUENCE</scope>
    <source>
        <tissue evidence="1">Skin</tissue>
    </source>
</reference>